<dbReference type="GO" id="GO:0046872">
    <property type="term" value="F:metal ion binding"/>
    <property type="evidence" value="ECO:0007669"/>
    <property type="project" value="UniProtKB-KW"/>
</dbReference>
<dbReference type="Proteomes" id="UP000001880">
    <property type="component" value="Chromosome"/>
</dbReference>
<dbReference type="Gene3D" id="3.10.20.740">
    <property type="match status" value="1"/>
</dbReference>
<keyword evidence="11" id="KW-0472">Membrane</keyword>
<evidence type="ECO:0000256" key="4">
    <source>
        <dbReference type="ARBA" id="ARBA00022485"/>
    </source>
</evidence>
<dbReference type="Gene3D" id="3.40.50.740">
    <property type="match status" value="1"/>
</dbReference>
<dbReference type="HOGENOM" id="CLU_000422_11_7_7"/>
<accession>D0LPX3</accession>
<dbReference type="GO" id="GO:0051539">
    <property type="term" value="F:4 iron, 4 sulfur cluster binding"/>
    <property type="evidence" value="ECO:0007669"/>
    <property type="project" value="UniProtKB-KW"/>
</dbReference>
<name>D0LPX3_HALO1</name>
<evidence type="ECO:0000259" key="14">
    <source>
        <dbReference type="PROSITE" id="PS51379"/>
    </source>
</evidence>
<dbReference type="STRING" id="502025.Hoch_4517"/>
<evidence type="ECO:0000256" key="6">
    <source>
        <dbReference type="ARBA" id="ARBA00022723"/>
    </source>
</evidence>
<dbReference type="CDD" id="cd00207">
    <property type="entry name" value="fer2"/>
    <property type="match status" value="1"/>
</dbReference>
<dbReference type="InterPro" id="IPR050123">
    <property type="entry name" value="Prok_molybdopt-oxidoreductase"/>
</dbReference>
<dbReference type="RefSeq" id="WP_012829608.1">
    <property type="nucleotide sequence ID" value="NC_013440.1"/>
</dbReference>
<keyword evidence="8" id="KW-0408">Iron</keyword>
<sequence>MSDTESQTQDKVVEETVTLTVDGREVTVPKGTNVLEASRAAGLDISAFCYHPGLSVVAVCRQCLVSIDNVPRMQPSCQTIAADGMVVHTDDDRSTLARKQMLEFTLVNHPVDCPICDKAGECTLQKLYFDHDNAPSRVDVPKVRKPKAKDLGPTIVLDAERCILCTRCIRVCDEVAGEHQLEMSYRGNHEELGTAPGAVLDNPYSLNTVDVCPVGALTAKDFRFTMRAWELYTTPSVCNGCATGCNMEVHHRNDRVWRLIPRHNAEVNEYWMCDEGRFTYHELREQRLAAPVVGGLPSSWERAIASAAGSLKQALAGERGGVGVVLSAQHSNEDNYVLARLARDFWQLDTIYVGGKAAVPERADDILRDPDVNPNTAGVAAIAKAAGASLGDLAALERDLVEGKLSALLVLGHELPLSDEAMAAFAALETSVAIAWREIGVAARAKVALPCQSWAEANGTVTNRQGLVQRMHAAVSPVGKALPAWEVVAQLAQACDAAVSYTHPKKIFEEMVGKIEAFSGAAWGKPARPVQLRFAGSRG</sequence>
<evidence type="ECO:0000256" key="12">
    <source>
        <dbReference type="ARBA" id="ARBA00034078"/>
    </source>
</evidence>
<keyword evidence="9" id="KW-0411">Iron-sulfur</keyword>
<dbReference type="Pfam" id="PF04879">
    <property type="entry name" value="Molybdop_Fe4S4"/>
    <property type="match status" value="1"/>
</dbReference>
<dbReference type="OrthoDB" id="9816402at2"/>
<comment type="subcellular location">
    <subcellularLocation>
        <location evidence="2">Membrane</location>
    </subcellularLocation>
</comment>
<keyword evidence="7" id="KW-1278">Translocase</keyword>
<feature type="domain" description="4Fe-4S His(Cys)3-ligated-type" evidence="16">
    <location>
        <begin position="93"/>
        <end position="132"/>
    </location>
</feature>
<dbReference type="PANTHER" id="PTHR43105:SF10">
    <property type="entry name" value="NADH-QUINONE OXIDOREDUCTASE SUBUNIT G"/>
    <property type="match status" value="1"/>
</dbReference>
<comment type="cofactor">
    <cofactor evidence="12">
        <name>[2Fe-2S] cluster</name>
        <dbReference type="ChEBI" id="CHEBI:190135"/>
    </cofactor>
</comment>
<comment type="cofactor">
    <cofactor evidence="1">
        <name>[4Fe-4S] cluster</name>
        <dbReference type="ChEBI" id="CHEBI:49883"/>
    </cofactor>
</comment>
<dbReference type="GO" id="GO:0051537">
    <property type="term" value="F:2 iron, 2 sulfur cluster binding"/>
    <property type="evidence" value="ECO:0007669"/>
    <property type="project" value="UniProtKB-KW"/>
</dbReference>
<dbReference type="FunFam" id="3.10.20.740:FF:000004">
    <property type="entry name" value="NADH-quinone oxidoreductase"/>
    <property type="match status" value="1"/>
</dbReference>
<dbReference type="PROSITE" id="PS51669">
    <property type="entry name" value="4FE4S_MOW_BIS_MGD"/>
    <property type="match status" value="1"/>
</dbReference>
<dbReference type="InterPro" id="IPR017896">
    <property type="entry name" value="4Fe4S_Fe-S-bd"/>
</dbReference>
<dbReference type="PROSITE" id="PS51839">
    <property type="entry name" value="4FE4S_HC3"/>
    <property type="match status" value="1"/>
</dbReference>
<gene>
    <name evidence="17" type="ordered locus">Hoch_4517</name>
</gene>
<dbReference type="GO" id="GO:0022904">
    <property type="term" value="P:respiratory electron transport chain"/>
    <property type="evidence" value="ECO:0007669"/>
    <property type="project" value="TreeGrafter"/>
</dbReference>
<dbReference type="InterPro" id="IPR036010">
    <property type="entry name" value="2Fe-2S_ferredoxin-like_sf"/>
</dbReference>
<evidence type="ECO:0000259" key="15">
    <source>
        <dbReference type="PROSITE" id="PS51669"/>
    </source>
</evidence>
<dbReference type="InterPro" id="IPR019574">
    <property type="entry name" value="NADH_UbQ_OxRdtase_Gsu_4Fe4S-bd"/>
</dbReference>
<dbReference type="KEGG" id="hoh:Hoch_4517"/>
<dbReference type="Gene3D" id="2.20.25.90">
    <property type="entry name" value="ADC-like domains"/>
    <property type="match status" value="1"/>
</dbReference>
<feature type="domain" description="4Fe-4S Mo/W bis-MGD-type" evidence="15">
    <location>
        <begin position="231"/>
        <end position="287"/>
    </location>
</feature>
<keyword evidence="4" id="KW-0004">4Fe-4S</keyword>
<evidence type="ECO:0000256" key="2">
    <source>
        <dbReference type="ARBA" id="ARBA00004370"/>
    </source>
</evidence>
<evidence type="ECO:0000256" key="5">
    <source>
        <dbReference type="ARBA" id="ARBA00022714"/>
    </source>
</evidence>
<dbReference type="InterPro" id="IPR054351">
    <property type="entry name" value="NADH_UbQ_OxRdtase_ferredoxin"/>
</dbReference>
<dbReference type="FunFam" id="3.30.70.20:FF:000002">
    <property type="entry name" value="NADH-ubiquinone oxidoreductase 75 kDa subunit"/>
    <property type="match status" value="1"/>
</dbReference>
<dbReference type="eggNOG" id="COG1034">
    <property type="taxonomic scope" value="Bacteria"/>
</dbReference>
<dbReference type="PROSITE" id="PS51379">
    <property type="entry name" value="4FE4S_FER_2"/>
    <property type="match status" value="1"/>
</dbReference>
<dbReference type="Pfam" id="PF00384">
    <property type="entry name" value="Molybdopterin"/>
    <property type="match status" value="1"/>
</dbReference>
<dbReference type="InterPro" id="IPR006963">
    <property type="entry name" value="Mopterin_OxRdtase_4Fe-4S_dom"/>
</dbReference>
<dbReference type="Pfam" id="PF22117">
    <property type="entry name" value="Fer4_Nqo3"/>
    <property type="match status" value="1"/>
</dbReference>
<feature type="domain" description="2Fe-2S ferredoxin-type" evidence="13">
    <location>
        <begin position="15"/>
        <end position="93"/>
    </location>
</feature>
<reference evidence="17 18" key="1">
    <citation type="journal article" date="2010" name="Stand. Genomic Sci.">
        <title>Complete genome sequence of Haliangium ochraceum type strain (SMP-2).</title>
        <authorList>
            <consortium name="US DOE Joint Genome Institute (JGI-PGF)"/>
            <person name="Ivanova N."/>
            <person name="Daum C."/>
            <person name="Lang E."/>
            <person name="Abt B."/>
            <person name="Kopitz M."/>
            <person name="Saunders E."/>
            <person name="Lapidus A."/>
            <person name="Lucas S."/>
            <person name="Glavina Del Rio T."/>
            <person name="Nolan M."/>
            <person name="Tice H."/>
            <person name="Copeland A."/>
            <person name="Cheng J.F."/>
            <person name="Chen F."/>
            <person name="Bruce D."/>
            <person name="Goodwin L."/>
            <person name="Pitluck S."/>
            <person name="Mavromatis K."/>
            <person name="Pati A."/>
            <person name="Mikhailova N."/>
            <person name="Chen A."/>
            <person name="Palaniappan K."/>
            <person name="Land M."/>
            <person name="Hauser L."/>
            <person name="Chang Y.J."/>
            <person name="Jeffries C.D."/>
            <person name="Detter J.C."/>
            <person name="Brettin T."/>
            <person name="Rohde M."/>
            <person name="Goker M."/>
            <person name="Bristow J."/>
            <person name="Markowitz V."/>
            <person name="Eisen J.A."/>
            <person name="Hugenholtz P."/>
            <person name="Kyrpides N.C."/>
            <person name="Klenk H.P."/>
        </authorList>
    </citation>
    <scope>NUCLEOTIDE SEQUENCE [LARGE SCALE GENOMIC DNA]</scope>
    <source>
        <strain evidence="18">DSM 14365 / CIP 107738 / JCM 11303 / AJ 13395 / SMP-2</strain>
    </source>
</reference>
<evidence type="ECO:0000256" key="7">
    <source>
        <dbReference type="ARBA" id="ARBA00022967"/>
    </source>
</evidence>
<evidence type="ECO:0000256" key="10">
    <source>
        <dbReference type="ARBA" id="ARBA00023027"/>
    </source>
</evidence>
<dbReference type="InterPro" id="IPR006656">
    <property type="entry name" value="Mopterin_OxRdtase"/>
</dbReference>
<dbReference type="PROSITE" id="PS51085">
    <property type="entry name" value="2FE2S_FER_2"/>
    <property type="match status" value="1"/>
</dbReference>
<dbReference type="PANTHER" id="PTHR43105">
    <property type="entry name" value="RESPIRATORY NITRATE REDUCTASE"/>
    <property type="match status" value="1"/>
</dbReference>
<dbReference type="SUPFAM" id="SSF53706">
    <property type="entry name" value="Formate dehydrogenase/DMSO reductase, domains 1-3"/>
    <property type="match status" value="1"/>
</dbReference>
<evidence type="ECO:0000256" key="8">
    <source>
        <dbReference type="ARBA" id="ARBA00023004"/>
    </source>
</evidence>
<dbReference type="Pfam" id="PF10588">
    <property type="entry name" value="NADH-G_4Fe-4S_3"/>
    <property type="match status" value="1"/>
</dbReference>
<evidence type="ECO:0000313" key="17">
    <source>
        <dbReference type="EMBL" id="ACY17010.1"/>
    </source>
</evidence>
<dbReference type="GO" id="GO:0016020">
    <property type="term" value="C:membrane"/>
    <property type="evidence" value="ECO:0007669"/>
    <property type="project" value="UniProtKB-SubCell"/>
</dbReference>
<dbReference type="Pfam" id="PF13510">
    <property type="entry name" value="Fer2_4"/>
    <property type="match status" value="1"/>
</dbReference>
<keyword evidence="5" id="KW-0001">2Fe-2S</keyword>
<evidence type="ECO:0000259" key="16">
    <source>
        <dbReference type="PROSITE" id="PS51839"/>
    </source>
</evidence>
<evidence type="ECO:0000259" key="13">
    <source>
        <dbReference type="PROSITE" id="PS51085"/>
    </source>
</evidence>
<dbReference type="SMART" id="SM00929">
    <property type="entry name" value="NADH-G_4Fe-4S_3"/>
    <property type="match status" value="1"/>
</dbReference>
<dbReference type="eggNOG" id="COG3383">
    <property type="taxonomic scope" value="Bacteria"/>
</dbReference>
<keyword evidence="17" id="KW-0830">Ubiquinone</keyword>
<dbReference type="InterPro" id="IPR001041">
    <property type="entry name" value="2Fe-2S_ferredoxin-type"/>
</dbReference>
<dbReference type="EMBL" id="CP001804">
    <property type="protein sequence ID" value="ACY17010.1"/>
    <property type="molecule type" value="Genomic_DNA"/>
</dbReference>
<feature type="domain" description="4Fe-4S ferredoxin-type" evidence="14">
    <location>
        <begin position="153"/>
        <end position="182"/>
    </location>
</feature>
<dbReference type="AlphaFoldDB" id="D0LPX3"/>
<organism evidence="17 18">
    <name type="scientific">Haliangium ochraceum (strain DSM 14365 / JCM 11303 / SMP-2)</name>
    <dbReference type="NCBI Taxonomy" id="502025"/>
    <lineage>
        <taxon>Bacteria</taxon>
        <taxon>Pseudomonadati</taxon>
        <taxon>Myxococcota</taxon>
        <taxon>Polyangia</taxon>
        <taxon>Haliangiales</taxon>
        <taxon>Kofleriaceae</taxon>
        <taxon>Haliangium</taxon>
    </lineage>
</organism>
<dbReference type="SUPFAM" id="SSF54862">
    <property type="entry name" value="4Fe-4S ferredoxins"/>
    <property type="match status" value="1"/>
</dbReference>
<dbReference type="SMART" id="SM00926">
    <property type="entry name" value="Molybdop_Fe4S4"/>
    <property type="match status" value="1"/>
</dbReference>
<evidence type="ECO:0000313" key="18">
    <source>
        <dbReference type="Proteomes" id="UP000001880"/>
    </source>
</evidence>
<keyword evidence="18" id="KW-1185">Reference proteome</keyword>
<proteinExistence type="inferred from homology"/>
<evidence type="ECO:0000256" key="1">
    <source>
        <dbReference type="ARBA" id="ARBA00001966"/>
    </source>
</evidence>
<evidence type="ECO:0000256" key="9">
    <source>
        <dbReference type="ARBA" id="ARBA00023014"/>
    </source>
</evidence>
<dbReference type="GO" id="GO:0003954">
    <property type="term" value="F:NADH dehydrogenase activity"/>
    <property type="evidence" value="ECO:0007669"/>
    <property type="project" value="TreeGrafter"/>
</dbReference>
<evidence type="ECO:0000256" key="3">
    <source>
        <dbReference type="ARBA" id="ARBA00005404"/>
    </source>
</evidence>
<protein>
    <submittedName>
        <fullName evidence="17">NADH:ubiquinone oxidoreductase, subunit G, iron-sulphur binding protein</fullName>
    </submittedName>
</protein>
<dbReference type="Gene3D" id="3.30.70.20">
    <property type="match status" value="1"/>
</dbReference>
<dbReference type="SUPFAM" id="SSF54292">
    <property type="entry name" value="2Fe-2S ferredoxin-like"/>
    <property type="match status" value="1"/>
</dbReference>
<comment type="similarity">
    <text evidence="3">Belongs to the complex I 75 kDa subunit family.</text>
</comment>
<keyword evidence="6" id="KW-0479">Metal-binding</keyword>
<keyword evidence="10" id="KW-0520">NAD</keyword>
<evidence type="ECO:0000256" key="11">
    <source>
        <dbReference type="ARBA" id="ARBA00023136"/>
    </source>
</evidence>